<feature type="transmembrane region" description="Helical" evidence="5">
    <location>
        <begin position="51"/>
        <end position="71"/>
    </location>
</feature>
<dbReference type="Pfam" id="PF06985">
    <property type="entry name" value="HET"/>
    <property type="match status" value="1"/>
</dbReference>
<dbReference type="InterPro" id="IPR010730">
    <property type="entry name" value="HET"/>
</dbReference>
<dbReference type="Pfam" id="PF26640">
    <property type="entry name" value="DUF8212"/>
    <property type="match status" value="1"/>
</dbReference>
<name>A0A0N0RST3_ESCWE</name>
<evidence type="ECO:0000256" key="4">
    <source>
        <dbReference type="ARBA" id="ARBA00023136"/>
    </source>
</evidence>
<evidence type="ECO:0000313" key="8">
    <source>
        <dbReference type="EMBL" id="KOS16779.1"/>
    </source>
</evidence>
<keyword evidence="9" id="KW-1185">Reference proteome</keyword>
<dbReference type="OrthoDB" id="20872at2759"/>
<accession>A0A0N0RST3</accession>
<dbReference type="STRING" id="150374.A0A0N0RST3"/>
<dbReference type="AlphaFoldDB" id="A0A0N0RST3"/>
<keyword evidence="4 5" id="KW-0472">Membrane</keyword>
<dbReference type="Pfam" id="PF23489">
    <property type="entry name" value="V-ATPase_su_f"/>
    <property type="match status" value="1"/>
</dbReference>
<evidence type="ECO:0000256" key="5">
    <source>
        <dbReference type="SAM" id="Phobius"/>
    </source>
</evidence>
<evidence type="ECO:0000256" key="2">
    <source>
        <dbReference type="ARBA" id="ARBA00022692"/>
    </source>
</evidence>
<feature type="domain" description="DUF8212" evidence="7">
    <location>
        <begin position="323"/>
        <end position="346"/>
    </location>
</feature>
<dbReference type="EMBL" id="LGSR01000029">
    <property type="protein sequence ID" value="KOS16779.1"/>
    <property type="molecule type" value="Genomic_DNA"/>
</dbReference>
<dbReference type="InterPro" id="IPR056552">
    <property type="entry name" value="Ribonucl_Kappa"/>
</dbReference>
<proteinExistence type="predicted"/>
<dbReference type="GO" id="GO:0016020">
    <property type="term" value="C:membrane"/>
    <property type="evidence" value="ECO:0007669"/>
    <property type="project" value="UniProtKB-SubCell"/>
</dbReference>
<sequence length="566" mass="64338">MKPVVSATNAWSCTVISAFAIVILSVIAALYRKGHEEFVGSLDDPIDGKAISGTIVTAVFVYIGFLAFCGCQGMLHDIEALADEDDENHHDHGHKRTGRVLLKAGWQKVVESCEVALELKLEWIWIDTCCIDKTSSAELSEALNSMFEWYERAAVCIAFLHDVTATNPEYDYRHYGPRDWLKYFGHGLTRTETPIWHEDEGPGQESVSKEFDAQFSKSRWFTRGWTLQELIAPRELSFYSRHWRPLGTRASLKSIVHDVTSIPESVLGTRPGERKEVLKGICVAEKMGWAARRETARREDAACSLLGIFDINMPLIYGEGKVKAFRRLQEEIIRSTGDDSIYAWRYPDMPVPCMQNFWGLLAEGPDAFERHGDYWRRIPRFLSRSSSLATWTSARGLHVELALRPCLGDPSGSIFLGLLGCDMRGVQPLRNFTPAILLQKTSWFNETEFVRIRPDILVMLTMNRIVFPDELVDKENRHKVILEAVSRQIYIPHHQPLPWYPYGIVYPHDTGQKLPVSSSWRFGGSDRWVNQSDAYVLNFVTAPVSSMKDLKESIIIGSRSLVVKYS</sequence>
<dbReference type="InterPro" id="IPR058525">
    <property type="entry name" value="DUF8212"/>
</dbReference>
<feature type="transmembrane region" description="Helical" evidence="5">
    <location>
        <begin position="12"/>
        <end position="31"/>
    </location>
</feature>
<comment type="subcellular location">
    <subcellularLocation>
        <location evidence="1">Membrane</location>
    </subcellularLocation>
</comment>
<evidence type="ECO:0000256" key="3">
    <source>
        <dbReference type="ARBA" id="ARBA00022989"/>
    </source>
</evidence>
<evidence type="ECO:0000256" key="1">
    <source>
        <dbReference type="ARBA" id="ARBA00004370"/>
    </source>
</evidence>
<organism evidence="8 9">
    <name type="scientific">Escovopsis weberi</name>
    <dbReference type="NCBI Taxonomy" id="150374"/>
    <lineage>
        <taxon>Eukaryota</taxon>
        <taxon>Fungi</taxon>
        <taxon>Dikarya</taxon>
        <taxon>Ascomycota</taxon>
        <taxon>Pezizomycotina</taxon>
        <taxon>Sordariomycetes</taxon>
        <taxon>Hypocreomycetidae</taxon>
        <taxon>Hypocreales</taxon>
        <taxon>Hypocreaceae</taxon>
        <taxon>Escovopsis</taxon>
    </lineage>
</organism>
<feature type="domain" description="Heterokaryon incompatibility" evidence="6">
    <location>
        <begin position="111"/>
        <end position="229"/>
    </location>
</feature>
<protein>
    <submittedName>
        <fullName evidence="8">Vegetative incompatibility protein HET-E-1</fullName>
    </submittedName>
</protein>
<dbReference type="PANTHER" id="PTHR10622:SF12">
    <property type="entry name" value="HET DOMAIN-CONTAINING PROTEIN"/>
    <property type="match status" value="1"/>
</dbReference>
<keyword evidence="3 5" id="KW-1133">Transmembrane helix</keyword>
<comment type="caution">
    <text evidence="8">The sequence shown here is derived from an EMBL/GenBank/DDBJ whole genome shotgun (WGS) entry which is preliminary data.</text>
</comment>
<evidence type="ECO:0000313" key="9">
    <source>
        <dbReference type="Proteomes" id="UP000053831"/>
    </source>
</evidence>
<gene>
    <name evidence="8" type="ORF">ESCO_004697</name>
</gene>
<evidence type="ECO:0000259" key="6">
    <source>
        <dbReference type="Pfam" id="PF06985"/>
    </source>
</evidence>
<reference evidence="8 9" key="1">
    <citation type="submission" date="2015-07" db="EMBL/GenBank/DDBJ databases">
        <title>The genome of the fungus Escovopsis weberi, a specialized disease agent of ant agriculture.</title>
        <authorList>
            <person name="de Man T.J."/>
            <person name="Stajich J.E."/>
            <person name="Kubicek C.P."/>
            <person name="Chenthamara K."/>
            <person name="Atanasova L."/>
            <person name="Druzhinina I.S."/>
            <person name="Birnbaum S."/>
            <person name="Barribeau S.M."/>
            <person name="Teiling C."/>
            <person name="Suen G."/>
            <person name="Currie C."/>
            <person name="Gerardo N.M."/>
        </authorList>
    </citation>
    <scope>NUCLEOTIDE SEQUENCE [LARGE SCALE GENOMIC DNA]</scope>
</reference>
<keyword evidence="2 5" id="KW-0812">Transmembrane</keyword>
<dbReference type="Proteomes" id="UP000053831">
    <property type="component" value="Unassembled WGS sequence"/>
</dbReference>
<dbReference type="PANTHER" id="PTHR10622">
    <property type="entry name" value="HET DOMAIN-CONTAINING PROTEIN"/>
    <property type="match status" value="1"/>
</dbReference>
<evidence type="ECO:0000259" key="7">
    <source>
        <dbReference type="Pfam" id="PF26640"/>
    </source>
</evidence>